<sequence length="198" mass="22314">MRTSSSCPMLWPLFMPEERLEELRRTDGGLAETVERERTAVVKAMQRCAQVIGVDMVRLEPLQLIRYSPGQYYRPHMDTHEEPQRMSSYSGEQRTHTLLVFMNDVPKEDGGGHLSFPNLGLQVLPRAGDAVLWPNLRDGKPDPQALHEGVAPNSCEKVAMNVWVADQPFSLKAITAWQQGQQRCQEQPASAASSTWLD</sequence>
<evidence type="ECO:0000313" key="7">
    <source>
        <dbReference type="EMBL" id="CAE7535583.1"/>
    </source>
</evidence>
<dbReference type="EMBL" id="CAJNIZ010032223">
    <property type="protein sequence ID" value="CAE7535583.1"/>
    <property type="molecule type" value="Genomic_DNA"/>
</dbReference>
<comment type="cofactor">
    <cofactor evidence="1">
        <name>L-ascorbate</name>
        <dbReference type="ChEBI" id="CHEBI:38290"/>
    </cofactor>
</comment>
<dbReference type="GO" id="GO:0031418">
    <property type="term" value="F:L-ascorbic acid binding"/>
    <property type="evidence" value="ECO:0007669"/>
    <property type="project" value="InterPro"/>
</dbReference>
<dbReference type="PANTHER" id="PTHR10869">
    <property type="entry name" value="PROLYL 4-HYDROXYLASE ALPHA SUBUNIT"/>
    <property type="match status" value="1"/>
</dbReference>
<dbReference type="AlphaFoldDB" id="A0A812TP96"/>
<keyword evidence="3" id="KW-0223">Dioxygenase</keyword>
<organism evidence="7 8">
    <name type="scientific">Symbiodinium pilosum</name>
    <name type="common">Dinoflagellate</name>
    <dbReference type="NCBI Taxonomy" id="2952"/>
    <lineage>
        <taxon>Eukaryota</taxon>
        <taxon>Sar</taxon>
        <taxon>Alveolata</taxon>
        <taxon>Dinophyceae</taxon>
        <taxon>Suessiales</taxon>
        <taxon>Symbiodiniaceae</taxon>
        <taxon>Symbiodinium</taxon>
    </lineage>
</organism>
<keyword evidence="4" id="KW-0560">Oxidoreductase</keyword>
<evidence type="ECO:0000256" key="2">
    <source>
        <dbReference type="ARBA" id="ARBA00022723"/>
    </source>
</evidence>
<comment type="caution">
    <text evidence="7">The sequence shown here is derived from an EMBL/GenBank/DDBJ whole genome shotgun (WGS) entry which is preliminary data.</text>
</comment>
<dbReference type="PANTHER" id="PTHR10869:SF246">
    <property type="entry name" value="TRANSMEMBRANE PROLYL 4-HYDROXYLASE"/>
    <property type="match status" value="1"/>
</dbReference>
<dbReference type="SMART" id="SM00702">
    <property type="entry name" value="P4Hc"/>
    <property type="match status" value="1"/>
</dbReference>
<keyword evidence="8" id="KW-1185">Reference proteome</keyword>
<dbReference type="Pfam" id="PF13640">
    <property type="entry name" value="2OG-FeII_Oxy_3"/>
    <property type="match status" value="1"/>
</dbReference>
<evidence type="ECO:0000256" key="1">
    <source>
        <dbReference type="ARBA" id="ARBA00001961"/>
    </source>
</evidence>
<name>A0A812TP96_SYMPI</name>
<dbReference type="Gene3D" id="2.60.120.620">
    <property type="entry name" value="q2cbj1_9rhob like domain"/>
    <property type="match status" value="1"/>
</dbReference>
<dbReference type="InterPro" id="IPR045054">
    <property type="entry name" value="P4HA-like"/>
</dbReference>
<dbReference type="PROSITE" id="PS51471">
    <property type="entry name" value="FE2OG_OXY"/>
    <property type="match status" value="1"/>
</dbReference>
<dbReference type="InterPro" id="IPR044862">
    <property type="entry name" value="Pro_4_hyd_alph_FE2OG_OXY"/>
</dbReference>
<evidence type="ECO:0000256" key="4">
    <source>
        <dbReference type="ARBA" id="ARBA00023002"/>
    </source>
</evidence>
<reference evidence="7" key="1">
    <citation type="submission" date="2021-02" db="EMBL/GenBank/DDBJ databases">
        <authorList>
            <person name="Dougan E. K."/>
            <person name="Rhodes N."/>
            <person name="Thang M."/>
            <person name="Chan C."/>
        </authorList>
    </citation>
    <scope>NUCLEOTIDE SEQUENCE</scope>
</reference>
<dbReference type="InterPro" id="IPR006620">
    <property type="entry name" value="Pro_4_hyd_alph"/>
</dbReference>
<evidence type="ECO:0000256" key="3">
    <source>
        <dbReference type="ARBA" id="ARBA00022964"/>
    </source>
</evidence>
<keyword evidence="2" id="KW-0479">Metal-binding</keyword>
<evidence type="ECO:0000313" key="8">
    <source>
        <dbReference type="Proteomes" id="UP000649617"/>
    </source>
</evidence>
<evidence type="ECO:0000259" key="6">
    <source>
        <dbReference type="PROSITE" id="PS51471"/>
    </source>
</evidence>
<dbReference type="GO" id="GO:0005506">
    <property type="term" value="F:iron ion binding"/>
    <property type="evidence" value="ECO:0007669"/>
    <property type="project" value="InterPro"/>
</dbReference>
<keyword evidence="5" id="KW-0408">Iron</keyword>
<proteinExistence type="predicted"/>
<feature type="domain" description="Fe2OG dioxygenase" evidence="6">
    <location>
        <begin position="58"/>
        <end position="166"/>
    </location>
</feature>
<dbReference type="GO" id="GO:0004656">
    <property type="term" value="F:procollagen-proline 4-dioxygenase activity"/>
    <property type="evidence" value="ECO:0007669"/>
    <property type="project" value="TreeGrafter"/>
</dbReference>
<dbReference type="InterPro" id="IPR005123">
    <property type="entry name" value="Oxoglu/Fe-dep_dioxygenase_dom"/>
</dbReference>
<evidence type="ECO:0000256" key="5">
    <source>
        <dbReference type="ARBA" id="ARBA00023004"/>
    </source>
</evidence>
<protein>
    <recommendedName>
        <fullName evidence="6">Fe2OG dioxygenase domain-containing protein</fullName>
    </recommendedName>
</protein>
<gene>
    <name evidence="7" type="ORF">SPIL2461_LOCUS14144</name>
</gene>
<dbReference type="GO" id="GO:0005783">
    <property type="term" value="C:endoplasmic reticulum"/>
    <property type="evidence" value="ECO:0007669"/>
    <property type="project" value="TreeGrafter"/>
</dbReference>
<dbReference type="Proteomes" id="UP000649617">
    <property type="component" value="Unassembled WGS sequence"/>
</dbReference>
<accession>A0A812TP96</accession>
<dbReference type="OrthoDB" id="432728at2759"/>